<dbReference type="InterPro" id="IPR043502">
    <property type="entry name" value="DNA/RNA_pol_sf"/>
</dbReference>
<dbReference type="Pfam" id="PF00078">
    <property type="entry name" value="RVT_1"/>
    <property type="match status" value="1"/>
</dbReference>
<protein>
    <recommendedName>
        <fullName evidence="1">RNA-directed DNA polymerase</fullName>
        <ecNumber evidence="1">2.7.7.49</ecNumber>
    </recommendedName>
</protein>
<dbReference type="InterPro" id="IPR001584">
    <property type="entry name" value="Integrase_cat-core"/>
</dbReference>
<dbReference type="SUPFAM" id="SSF56672">
    <property type="entry name" value="DNA/RNA polymerases"/>
    <property type="match status" value="1"/>
</dbReference>
<evidence type="ECO:0000259" key="3">
    <source>
        <dbReference type="PROSITE" id="PS50994"/>
    </source>
</evidence>
<dbReference type="Proteomes" id="UP000694843">
    <property type="component" value="Unplaced"/>
</dbReference>
<dbReference type="InterPro" id="IPR050951">
    <property type="entry name" value="Retrovirus_Pol_polyprotein"/>
</dbReference>
<accession>A0A979FXC8</accession>
<keyword evidence="4" id="KW-1185">Reference proteome</keyword>
<feature type="domain" description="Reverse transcriptase" evidence="2">
    <location>
        <begin position="424"/>
        <end position="602"/>
    </location>
</feature>
<dbReference type="CDD" id="cd01647">
    <property type="entry name" value="RT_LTR"/>
    <property type="match status" value="1"/>
</dbReference>
<dbReference type="FunFam" id="3.30.420.10:FF:000032">
    <property type="entry name" value="Retrovirus-related Pol polyprotein from transposon 297-like Protein"/>
    <property type="match status" value="1"/>
</dbReference>
<dbReference type="Gene3D" id="3.30.420.10">
    <property type="entry name" value="Ribonuclease H-like superfamily/Ribonuclease H"/>
    <property type="match status" value="1"/>
</dbReference>
<dbReference type="GO" id="GO:0042575">
    <property type="term" value="C:DNA polymerase complex"/>
    <property type="evidence" value="ECO:0007669"/>
    <property type="project" value="UniProtKB-ARBA"/>
</dbReference>
<dbReference type="Gene3D" id="3.30.70.270">
    <property type="match status" value="2"/>
</dbReference>
<dbReference type="Pfam" id="PF17921">
    <property type="entry name" value="Integrase_H2C2"/>
    <property type="match status" value="1"/>
</dbReference>
<dbReference type="GO" id="GO:0015074">
    <property type="term" value="P:DNA integration"/>
    <property type="evidence" value="ECO:0007669"/>
    <property type="project" value="InterPro"/>
</dbReference>
<dbReference type="SUPFAM" id="SSF53098">
    <property type="entry name" value="Ribonuclease H-like"/>
    <property type="match status" value="1"/>
</dbReference>
<feature type="domain" description="Integrase catalytic" evidence="3">
    <location>
        <begin position="49"/>
        <end position="207"/>
    </location>
</feature>
<name>A0A979FXC8_HYAAZ</name>
<dbReference type="InterPro" id="IPR043128">
    <property type="entry name" value="Rev_trsase/Diguanyl_cyclase"/>
</dbReference>
<dbReference type="InterPro" id="IPR041588">
    <property type="entry name" value="Integrase_H2C2"/>
</dbReference>
<dbReference type="OrthoDB" id="6373272at2759"/>
<dbReference type="OMA" id="CHIAKPE"/>
<dbReference type="Gene3D" id="1.10.340.70">
    <property type="match status" value="1"/>
</dbReference>
<dbReference type="GO" id="GO:0003676">
    <property type="term" value="F:nucleic acid binding"/>
    <property type="evidence" value="ECO:0007669"/>
    <property type="project" value="InterPro"/>
</dbReference>
<reference evidence="5" key="1">
    <citation type="submission" date="2025-08" db="UniProtKB">
        <authorList>
            <consortium name="RefSeq"/>
        </authorList>
    </citation>
    <scope>IDENTIFICATION</scope>
    <source>
        <tissue evidence="5">Whole organism</tissue>
    </source>
</reference>
<dbReference type="PANTHER" id="PTHR37984:SF15">
    <property type="entry name" value="INTEGRASE CATALYTIC DOMAIN-CONTAINING PROTEIN"/>
    <property type="match status" value="1"/>
</dbReference>
<dbReference type="PROSITE" id="PS50994">
    <property type="entry name" value="INTEGRASE"/>
    <property type="match status" value="1"/>
</dbReference>
<gene>
    <name evidence="5" type="primary">LOC125179399</name>
</gene>
<dbReference type="KEGG" id="hazt:125179399"/>
<evidence type="ECO:0000256" key="1">
    <source>
        <dbReference type="ARBA" id="ARBA00012493"/>
    </source>
</evidence>
<evidence type="ECO:0000313" key="4">
    <source>
        <dbReference type="Proteomes" id="UP000694843"/>
    </source>
</evidence>
<dbReference type="Pfam" id="PF00665">
    <property type="entry name" value="rve"/>
    <property type="match status" value="1"/>
</dbReference>
<dbReference type="Gene3D" id="3.10.10.10">
    <property type="entry name" value="HIV Type 1 Reverse Transcriptase, subunit A, domain 1"/>
    <property type="match status" value="1"/>
</dbReference>
<dbReference type="RefSeq" id="XP_047741136.1">
    <property type="nucleotide sequence ID" value="XM_047885180.1"/>
</dbReference>
<dbReference type="GO" id="GO:0003964">
    <property type="term" value="F:RNA-directed DNA polymerase activity"/>
    <property type="evidence" value="ECO:0007669"/>
    <property type="project" value="UniProtKB-EC"/>
</dbReference>
<dbReference type="GeneID" id="125179399"/>
<evidence type="ECO:0000313" key="5">
    <source>
        <dbReference type="RefSeq" id="XP_047741136.1"/>
    </source>
</evidence>
<dbReference type="EC" id="2.7.7.49" evidence="1"/>
<dbReference type="AlphaFoldDB" id="A0A979FXC8"/>
<organism evidence="4 5">
    <name type="scientific">Hyalella azteca</name>
    <name type="common">Amphipod</name>
    <dbReference type="NCBI Taxonomy" id="294128"/>
    <lineage>
        <taxon>Eukaryota</taxon>
        <taxon>Metazoa</taxon>
        <taxon>Ecdysozoa</taxon>
        <taxon>Arthropoda</taxon>
        <taxon>Crustacea</taxon>
        <taxon>Multicrustacea</taxon>
        <taxon>Malacostraca</taxon>
        <taxon>Eumalacostraca</taxon>
        <taxon>Peracarida</taxon>
        <taxon>Amphipoda</taxon>
        <taxon>Senticaudata</taxon>
        <taxon>Talitrida</taxon>
        <taxon>Talitroidea</taxon>
        <taxon>Hyalellidae</taxon>
        <taxon>Hyalella</taxon>
    </lineage>
</organism>
<dbReference type="InterPro" id="IPR012337">
    <property type="entry name" value="RNaseH-like_sf"/>
</dbReference>
<sequence>MRKTLLRVMQHFYWPGVYADVSRFCRSCDICQRSSIGKPPKVPLINLPVISTPFERVAIDLIGPLTKSRKGNRFALVSIDLATKYPDAVPLKRIDSETIAEALLEIYSRVGLPKEILHDQGTQFMSAVMRKFNQLLQIKSIHTTPYNPRCNGSVENFNKSLKQMLKKMTEEQPEDWDRYLQPLLFAYREVPQLSTGFAPFELLFGHEVRGPLFLIKEKILSNMTDEEELSVTSYVMQMRQRVKEFMELANITEERSKKKEKFYYDRTCRKRTFKVGDEVLLLLPTSTNKLQAEWKGPFVVVRRLNKVDYVIRVGSNERTYHINMLKPFRTREVPSQAGRMEVSQLADTTVGLEPKISKELTTEQKKQMETLLETEKAVFSSVPGQIAGLKYRISVNTEKPIRMLPYKVPFHLKNQVKEELEKWLRQGIIRKSTSEWASPMVVMRNADDSLRLAIDFRKLNPHVNVDNYPMPERESVIEQLFDAKFLSKLDLTKAYFQMPLEENSKQYTSFVTEFGQFEFNCVPFGIRFASGLCNRVLKEILADCSDFVTSFVDDLVIFSSDFESHVVHVQTVMRKLKAAGITLNIAKCDFGQTRVKFLGFIVGSGEIKPDPAKVEAVRQFPKPGRKKELRSFLGLLNFYRRFLPHLSHHIAGLTKMLCKSELDVL</sequence>
<dbReference type="InterPro" id="IPR000477">
    <property type="entry name" value="RT_dom"/>
</dbReference>
<proteinExistence type="predicted"/>
<dbReference type="InterPro" id="IPR036397">
    <property type="entry name" value="RNaseH_sf"/>
</dbReference>
<dbReference type="PANTHER" id="PTHR37984">
    <property type="entry name" value="PROTEIN CBG26694"/>
    <property type="match status" value="1"/>
</dbReference>
<dbReference type="PROSITE" id="PS50878">
    <property type="entry name" value="RT_POL"/>
    <property type="match status" value="1"/>
</dbReference>
<evidence type="ECO:0000259" key="2">
    <source>
        <dbReference type="PROSITE" id="PS50878"/>
    </source>
</evidence>